<accession>A0A2T0MEP9</accession>
<comment type="caution">
    <text evidence="1">The sequence shown here is derived from an EMBL/GenBank/DDBJ whole genome shotgun (WGS) entry which is preliminary data.</text>
</comment>
<dbReference type="RefSeq" id="WP_106143070.1">
    <property type="nucleotide sequence ID" value="NZ_PVYX01000001.1"/>
</dbReference>
<protein>
    <submittedName>
        <fullName evidence="1">Uncharacterized protein</fullName>
    </submittedName>
</protein>
<dbReference type="AlphaFoldDB" id="A0A2T0MEP9"/>
<dbReference type="OrthoDB" id="1439363at2"/>
<sequence>MPRLTSKQINELANRFLALAQSIGDYRMKHFDTLTRAQNRKIRESHRRILIYSDDLFTMSATLVMADVEDSLARIANITEKITSTYKNLQNVQKAINIAAGVVTVGASIFSRSPLAILDALGKLEKTWDA</sequence>
<keyword evidence="2" id="KW-1185">Reference proteome</keyword>
<dbReference type="Proteomes" id="UP000237640">
    <property type="component" value="Unassembled WGS sequence"/>
</dbReference>
<reference evidence="1 2" key="1">
    <citation type="submission" date="2018-03" db="EMBL/GenBank/DDBJ databases">
        <title>Genomic Encyclopedia of Archaeal and Bacterial Type Strains, Phase II (KMG-II): from individual species to whole genera.</title>
        <authorList>
            <person name="Goeker M."/>
        </authorList>
    </citation>
    <scope>NUCLEOTIDE SEQUENCE [LARGE SCALE GENOMIC DNA]</scope>
    <source>
        <strain evidence="1 2">DSM 25027</strain>
    </source>
</reference>
<evidence type="ECO:0000313" key="2">
    <source>
        <dbReference type="Proteomes" id="UP000237640"/>
    </source>
</evidence>
<proteinExistence type="predicted"/>
<dbReference type="EMBL" id="PVYX01000001">
    <property type="protein sequence ID" value="PRX56050.1"/>
    <property type="molecule type" value="Genomic_DNA"/>
</dbReference>
<organism evidence="1 2">
    <name type="scientific">Flagellimonas meridianipacifica</name>
    <dbReference type="NCBI Taxonomy" id="1080225"/>
    <lineage>
        <taxon>Bacteria</taxon>
        <taxon>Pseudomonadati</taxon>
        <taxon>Bacteroidota</taxon>
        <taxon>Flavobacteriia</taxon>
        <taxon>Flavobacteriales</taxon>
        <taxon>Flavobacteriaceae</taxon>
        <taxon>Flagellimonas</taxon>
    </lineage>
</organism>
<gene>
    <name evidence="1" type="ORF">CLV81_0038</name>
</gene>
<name>A0A2T0MEP9_9FLAO</name>
<evidence type="ECO:0000313" key="1">
    <source>
        <dbReference type="EMBL" id="PRX56050.1"/>
    </source>
</evidence>